<keyword evidence="2" id="KW-1185">Reference proteome</keyword>
<dbReference type="Proteomes" id="UP000179588">
    <property type="component" value="Unassembled WGS sequence"/>
</dbReference>
<dbReference type="EMBL" id="LVIE01000190">
    <property type="protein sequence ID" value="OHT23170.1"/>
    <property type="molecule type" value="Genomic_DNA"/>
</dbReference>
<gene>
    <name evidence="1" type="ORF">A3Q29_07005</name>
</gene>
<name>A0A1S1HS39_PROST</name>
<evidence type="ECO:0000313" key="1">
    <source>
        <dbReference type="EMBL" id="OHT23170.1"/>
    </source>
</evidence>
<organism evidence="1 2">
    <name type="scientific">Providencia stuartii</name>
    <dbReference type="NCBI Taxonomy" id="588"/>
    <lineage>
        <taxon>Bacteria</taxon>
        <taxon>Pseudomonadati</taxon>
        <taxon>Pseudomonadota</taxon>
        <taxon>Gammaproteobacteria</taxon>
        <taxon>Enterobacterales</taxon>
        <taxon>Morganellaceae</taxon>
        <taxon>Providencia</taxon>
    </lineage>
</organism>
<sequence length="86" mass="10319">MYLNIILANPSRHKYRFKDEIIHVKSVAYVEEMKSHVPDKPPFRDVIFIHPIDRDDRYVGDFIEMQEGDTFRIYSDTGVLLKEYKK</sequence>
<evidence type="ECO:0000313" key="2">
    <source>
        <dbReference type="Proteomes" id="UP000179588"/>
    </source>
</evidence>
<protein>
    <submittedName>
        <fullName evidence="1">Uncharacterized protein</fullName>
    </submittedName>
</protein>
<reference evidence="1 2" key="1">
    <citation type="submission" date="2016-03" db="EMBL/GenBank/DDBJ databases">
        <title>Genome sequence of Providencia stuartii strain, isolated from the salivary glands of larval Lucilia sericata.</title>
        <authorList>
            <person name="Yuan Y."/>
            <person name="Zhang Y."/>
            <person name="Fu S."/>
            <person name="Crippen T.L."/>
            <person name="Visi D."/>
            <person name="Benbow M.E."/>
            <person name="Allen M."/>
            <person name="Tomberlin J.K."/>
            <person name="Sze S.-H."/>
            <person name="Tarone A.M."/>
        </authorList>
    </citation>
    <scope>NUCLEOTIDE SEQUENCE [LARGE SCALE GENOMIC DNA]</scope>
    <source>
        <strain evidence="1 2">Crippen</strain>
    </source>
</reference>
<accession>A0A1S1HS39</accession>
<proteinExistence type="predicted"/>
<dbReference type="AlphaFoldDB" id="A0A1S1HS39"/>
<comment type="caution">
    <text evidence="1">The sequence shown here is derived from an EMBL/GenBank/DDBJ whole genome shotgun (WGS) entry which is preliminary data.</text>
</comment>